<organism evidence="2 3">
    <name type="scientific">Keratinibaculum paraultunense</name>
    <dbReference type="NCBI Taxonomy" id="1278232"/>
    <lineage>
        <taxon>Bacteria</taxon>
        <taxon>Bacillati</taxon>
        <taxon>Bacillota</taxon>
        <taxon>Tissierellia</taxon>
        <taxon>Tissierellales</taxon>
        <taxon>Tepidimicrobiaceae</taxon>
        <taxon>Keratinibaculum</taxon>
    </lineage>
</organism>
<accession>A0A4R3KZG5</accession>
<dbReference type="AlphaFoldDB" id="A0A4R3KZG5"/>
<keyword evidence="3" id="KW-1185">Reference proteome</keyword>
<dbReference type="InterPro" id="IPR008875">
    <property type="entry name" value="TraX"/>
</dbReference>
<sequence>MGNTINKTNGFSMSAYTLKIIAIIAMLIDHIAWAFVPTGTILGQIMHIIGRITAPIMSYFISEGFYYTRSVKKYALRLGIFAIISHIPYYYFMNGQLPISFSNGFKFKIQTSVIYTLLLGLISLIIWNSERINKKLKILLIILICIIAIPGDWSFITVLWILFFGINHNDFNNQMSSFITISIPIIMSPLLMLLNNYNYWYEQIFNIGILLAVPLLKQYNGKPGGNKNSKWLFYIFYPLHLLVLGLIKYKL</sequence>
<keyword evidence="1" id="KW-1133">Transmembrane helix</keyword>
<evidence type="ECO:0000313" key="2">
    <source>
        <dbReference type="EMBL" id="TCS91542.1"/>
    </source>
</evidence>
<name>A0A4R3KZG5_9FIRM</name>
<dbReference type="Proteomes" id="UP000294567">
    <property type="component" value="Unassembled WGS sequence"/>
</dbReference>
<dbReference type="RefSeq" id="WP_158279957.1">
    <property type="nucleotide sequence ID" value="NZ_CP068564.1"/>
</dbReference>
<feature type="transmembrane region" description="Helical" evidence="1">
    <location>
        <begin position="139"/>
        <end position="163"/>
    </location>
</feature>
<feature type="transmembrane region" description="Helical" evidence="1">
    <location>
        <begin position="74"/>
        <end position="92"/>
    </location>
</feature>
<dbReference type="EMBL" id="SMAE01000001">
    <property type="protein sequence ID" value="TCS91542.1"/>
    <property type="molecule type" value="Genomic_DNA"/>
</dbReference>
<reference evidence="2 3" key="1">
    <citation type="submission" date="2019-03" db="EMBL/GenBank/DDBJ databases">
        <title>Genomic Encyclopedia of Type Strains, Phase IV (KMG-IV): sequencing the most valuable type-strain genomes for metagenomic binning, comparative biology and taxonomic classification.</title>
        <authorList>
            <person name="Goeker M."/>
        </authorList>
    </citation>
    <scope>NUCLEOTIDE SEQUENCE [LARGE SCALE GENOMIC DNA]</scope>
    <source>
        <strain evidence="2 3">DSM 26752</strain>
    </source>
</reference>
<proteinExistence type="predicted"/>
<gene>
    <name evidence="2" type="ORF">EDD65_10142</name>
</gene>
<feature type="transmembrane region" description="Helical" evidence="1">
    <location>
        <begin position="41"/>
        <end position="62"/>
    </location>
</feature>
<feature type="transmembrane region" description="Helical" evidence="1">
    <location>
        <begin position="16"/>
        <end position="35"/>
    </location>
</feature>
<protein>
    <submittedName>
        <fullName evidence="2">TraX protein</fullName>
    </submittedName>
</protein>
<keyword evidence="1" id="KW-0812">Transmembrane</keyword>
<evidence type="ECO:0000256" key="1">
    <source>
        <dbReference type="SAM" id="Phobius"/>
    </source>
</evidence>
<comment type="caution">
    <text evidence="2">The sequence shown here is derived from an EMBL/GenBank/DDBJ whole genome shotgun (WGS) entry which is preliminary data.</text>
</comment>
<evidence type="ECO:0000313" key="3">
    <source>
        <dbReference type="Proteomes" id="UP000294567"/>
    </source>
</evidence>
<keyword evidence="1" id="KW-0472">Membrane</keyword>
<feature type="transmembrane region" description="Helical" evidence="1">
    <location>
        <begin position="107"/>
        <end position="127"/>
    </location>
</feature>
<dbReference type="Pfam" id="PF05857">
    <property type="entry name" value="TraX"/>
    <property type="match status" value="1"/>
</dbReference>
<dbReference type="OrthoDB" id="9781069at2"/>
<feature type="transmembrane region" description="Helical" evidence="1">
    <location>
        <begin position="231"/>
        <end position="249"/>
    </location>
</feature>
<feature type="transmembrane region" description="Helical" evidence="1">
    <location>
        <begin position="200"/>
        <end position="219"/>
    </location>
</feature>
<feature type="transmembrane region" description="Helical" evidence="1">
    <location>
        <begin position="175"/>
        <end position="193"/>
    </location>
</feature>